<protein>
    <submittedName>
        <fullName evidence="2">Uncharacterized protein</fullName>
    </submittedName>
</protein>
<evidence type="ECO:0000313" key="3">
    <source>
        <dbReference type="Proteomes" id="UP000297777"/>
    </source>
</evidence>
<evidence type="ECO:0000313" key="2">
    <source>
        <dbReference type="EMBL" id="TGO10336.1"/>
    </source>
</evidence>
<evidence type="ECO:0000256" key="1">
    <source>
        <dbReference type="SAM" id="MobiDB-lite"/>
    </source>
</evidence>
<name>A0A4Z1EDI0_9HELO</name>
<feature type="compositionally biased region" description="Basic and acidic residues" evidence="1">
    <location>
        <begin position="43"/>
        <end position="58"/>
    </location>
</feature>
<gene>
    <name evidence="2" type="ORF">BTUL_0138g00230</name>
</gene>
<sequence>MCEDNNDLDCYMCTSMYIYAQEVPRDTKDEKRLAQEKCFHNREAEVKGIKPNTEDRPPPKNWPDCAQAAIKKQQKKTNETSNKDSYQSRIQ</sequence>
<feature type="region of interest" description="Disordered" evidence="1">
    <location>
        <begin position="43"/>
        <end position="91"/>
    </location>
</feature>
<dbReference type="AlphaFoldDB" id="A0A4Z1EDI0"/>
<proteinExistence type="predicted"/>
<comment type="caution">
    <text evidence="2">The sequence shown here is derived from an EMBL/GenBank/DDBJ whole genome shotgun (WGS) entry which is preliminary data.</text>
</comment>
<reference evidence="2 3" key="1">
    <citation type="submission" date="2017-12" db="EMBL/GenBank/DDBJ databases">
        <title>Comparative genomics of Botrytis spp.</title>
        <authorList>
            <person name="Valero-Jimenez C.A."/>
            <person name="Tapia P."/>
            <person name="Veloso J."/>
            <person name="Silva-Moreno E."/>
            <person name="Staats M."/>
            <person name="Valdes J.H."/>
            <person name="Van Kan J.A.L."/>
        </authorList>
    </citation>
    <scope>NUCLEOTIDE SEQUENCE [LARGE SCALE GENOMIC DNA]</scope>
    <source>
        <strain evidence="2 3">Bt9001</strain>
    </source>
</reference>
<dbReference type="EMBL" id="PQXH01000138">
    <property type="protein sequence ID" value="TGO10336.1"/>
    <property type="molecule type" value="Genomic_DNA"/>
</dbReference>
<organism evidence="2 3">
    <name type="scientific">Botrytis tulipae</name>
    <dbReference type="NCBI Taxonomy" id="87230"/>
    <lineage>
        <taxon>Eukaryota</taxon>
        <taxon>Fungi</taxon>
        <taxon>Dikarya</taxon>
        <taxon>Ascomycota</taxon>
        <taxon>Pezizomycotina</taxon>
        <taxon>Leotiomycetes</taxon>
        <taxon>Helotiales</taxon>
        <taxon>Sclerotiniaceae</taxon>
        <taxon>Botrytis</taxon>
    </lineage>
</organism>
<keyword evidence="3" id="KW-1185">Reference proteome</keyword>
<dbReference type="Proteomes" id="UP000297777">
    <property type="component" value="Unassembled WGS sequence"/>
</dbReference>
<accession>A0A4Z1EDI0</accession>